<evidence type="ECO:0000256" key="5">
    <source>
        <dbReference type="HAMAP-Rule" id="MF_01326"/>
    </source>
</evidence>
<comment type="similarity">
    <text evidence="1 5 6">Belongs to the universal ribosomal protein uL24 family.</text>
</comment>
<keyword evidence="5" id="KW-0699">rRNA-binding</keyword>
<evidence type="ECO:0000256" key="6">
    <source>
        <dbReference type="RuleBase" id="RU003477"/>
    </source>
</evidence>
<evidence type="ECO:0000256" key="4">
    <source>
        <dbReference type="ARBA" id="ARBA00035206"/>
    </source>
</evidence>
<dbReference type="GO" id="GO:0006412">
    <property type="term" value="P:translation"/>
    <property type="evidence" value="ECO:0007669"/>
    <property type="project" value="UniProtKB-UniRule"/>
</dbReference>
<protein>
    <recommendedName>
        <fullName evidence="4 5">Large ribosomal subunit protein uL24</fullName>
    </recommendedName>
</protein>
<dbReference type="GO" id="GO:0005840">
    <property type="term" value="C:ribosome"/>
    <property type="evidence" value="ECO:0007669"/>
    <property type="project" value="UniProtKB-KW"/>
</dbReference>
<comment type="function">
    <text evidence="5">One of two assembly initiator proteins, it binds directly to the 5'-end of the 23S rRNA, where it nucleates assembly of the 50S subunit.</text>
</comment>
<keyword evidence="3 5" id="KW-0687">Ribonucleoprotein</keyword>
<dbReference type="InterPro" id="IPR005825">
    <property type="entry name" value="Ribosomal_uL24_CS"/>
</dbReference>
<gene>
    <name evidence="5" type="primary">rplX</name>
    <name evidence="8" type="ORF">A3B93_02625</name>
</gene>
<dbReference type="Gene3D" id="2.30.30.30">
    <property type="match status" value="1"/>
</dbReference>
<comment type="subunit">
    <text evidence="5">Part of the 50S ribosomal subunit.</text>
</comment>
<dbReference type="Proteomes" id="UP000179880">
    <property type="component" value="Unassembled WGS sequence"/>
</dbReference>
<dbReference type="Pfam" id="PF00467">
    <property type="entry name" value="KOW"/>
    <property type="match status" value="1"/>
</dbReference>
<dbReference type="InterPro" id="IPR057264">
    <property type="entry name" value="Ribosomal_uL24_C"/>
</dbReference>
<reference evidence="8 9" key="1">
    <citation type="journal article" date="2016" name="Nat. Commun.">
        <title>Thousands of microbial genomes shed light on interconnected biogeochemical processes in an aquifer system.</title>
        <authorList>
            <person name="Anantharaman K."/>
            <person name="Brown C.T."/>
            <person name="Hug L.A."/>
            <person name="Sharon I."/>
            <person name="Castelle C.J."/>
            <person name="Probst A.J."/>
            <person name="Thomas B.C."/>
            <person name="Singh A."/>
            <person name="Wilkins M.J."/>
            <person name="Karaoz U."/>
            <person name="Brodie E.L."/>
            <person name="Williams K.H."/>
            <person name="Hubbard S.S."/>
            <person name="Banfield J.F."/>
        </authorList>
    </citation>
    <scope>NUCLEOTIDE SEQUENCE [LARGE SCALE GENOMIC DNA]</scope>
</reference>
<keyword evidence="2 5" id="KW-0689">Ribosomal protein</keyword>
<dbReference type="Pfam" id="PF17136">
    <property type="entry name" value="ribosomal_L24"/>
    <property type="match status" value="1"/>
</dbReference>
<comment type="function">
    <text evidence="5">One of the proteins that surrounds the polypeptide exit tunnel on the outside of the subunit.</text>
</comment>
<evidence type="ECO:0000313" key="9">
    <source>
        <dbReference type="Proteomes" id="UP000179880"/>
    </source>
</evidence>
<keyword evidence="5" id="KW-0694">RNA-binding</keyword>
<organism evidence="8 9">
    <name type="scientific">Candidatus Nomurabacteria bacterium RIFCSPHIGHO2_02_FULL_42_24</name>
    <dbReference type="NCBI Taxonomy" id="1801757"/>
    <lineage>
        <taxon>Bacteria</taxon>
        <taxon>Candidatus Nomuraibacteriota</taxon>
    </lineage>
</organism>
<comment type="caution">
    <text evidence="8">The sequence shown here is derived from an EMBL/GenBank/DDBJ whole genome shotgun (WGS) entry which is preliminary data.</text>
</comment>
<evidence type="ECO:0000256" key="1">
    <source>
        <dbReference type="ARBA" id="ARBA00010618"/>
    </source>
</evidence>
<dbReference type="PANTHER" id="PTHR12903">
    <property type="entry name" value="MITOCHONDRIAL RIBOSOMAL PROTEIN L24"/>
    <property type="match status" value="1"/>
</dbReference>
<dbReference type="SUPFAM" id="SSF50104">
    <property type="entry name" value="Translation proteins SH3-like domain"/>
    <property type="match status" value="1"/>
</dbReference>
<evidence type="ECO:0000313" key="8">
    <source>
        <dbReference type="EMBL" id="OGI81151.1"/>
    </source>
</evidence>
<dbReference type="EMBL" id="MFUH01000040">
    <property type="protein sequence ID" value="OGI81151.1"/>
    <property type="molecule type" value="Genomic_DNA"/>
</dbReference>
<dbReference type="GO" id="GO:1990904">
    <property type="term" value="C:ribonucleoprotein complex"/>
    <property type="evidence" value="ECO:0007669"/>
    <property type="project" value="UniProtKB-KW"/>
</dbReference>
<dbReference type="InterPro" id="IPR041988">
    <property type="entry name" value="Ribosomal_uL24_KOW"/>
</dbReference>
<dbReference type="PROSITE" id="PS01108">
    <property type="entry name" value="RIBOSOMAL_L24"/>
    <property type="match status" value="1"/>
</dbReference>
<evidence type="ECO:0000256" key="2">
    <source>
        <dbReference type="ARBA" id="ARBA00022980"/>
    </source>
</evidence>
<accession>A0A1F6WGX2</accession>
<dbReference type="HAMAP" id="MF_01326_B">
    <property type="entry name" value="Ribosomal_uL24_B"/>
    <property type="match status" value="1"/>
</dbReference>
<dbReference type="AlphaFoldDB" id="A0A1F6WGX2"/>
<sequence length="74" mass="8298">MIKFHVKKGDMVKILSGADRGKQGKILRVLPKESKVVVEGVNMKKKHQRPRKAGEKGQIISISMPIHISNVKKI</sequence>
<dbReference type="SMART" id="SM00739">
    <property type="entry name" value="KOW"/>
    <property type="match status" value="1"/>
</dbReference>
<dbReference type="CDD" id="cd06089">
    <property type="entry name" value="KOW_RPL26"/>
    <property type="match status" value="1"/>
</dbReference>
<dbReference type="InterPro" id="IPR014722">
    <property type="entry name" value="Rib_uL2_dom2"/>
</dbReference>
<dbReference type="InterPro" id="IPR005824">
    <property type="entry name" value="KOW"/>
</dbReference>
<evidence type="ECO:0000256" key="3">
    <source>
        <dbReference type="ARBA" id="ARBA00023274"/>
    </source>
</evidence>
<feature type="domain" description="KOW" evidence="7">
    <location>
        <begin position="5"/>
        <end position="32"/>
    </location>
</feature>
<dbReference type="InterPro" id="IPR003256">
    <property type="entry name" value="Ribosomal_uL24"/>
</dbReference>
<evidence type="ECO:0000259" key="7">
    <source>
        <dbReference type="SMART" id="SM00739"/>
    </source>
</evidence>
<dbReference type="InterPro" id="IPR008991">
    <property type="entry name" value="Translation_prot_SH3-like_sf"/>
</dbReference>
<name>A0A1F6WGX2_9BACT</name>
<dbReference type="NCBIfam" id="TIGR01079">
    <property type="entry name" value="rplX_bact"/>
    <property type="match status" value="1"/>
</dbReference>
<proteinExistence type="inferred from homology"/>
<dbReference type="GO" id="GO:0019843">
    <property type="term" value="F:rRNA binding"/>
    <property type="evidence" value="ECO:0007669"/>
    <property type="project" value="UniProtKB-UniRule"/>
</dbReference>
<dbReference type="GO" id="GO:0003735">
    <property type="term" value="F:structural constituent of ribosome"/>
    <property type="evidence" value="ECO:0007669"/>
    <property type="project" value="InterPro"/>
</dbReference>